<evidence type="ECO:0000256" key="6">
    <source>
        <dbReference type="ARBA" id="ARBA00023136"/>
    </source>
</evidence>
<keyword evidence="5 8" id="KW-1133">Transmembrane helix</keyword>
<evidence type="ECO:0000256" key="4">
    <source>
        <dbReference type="ARBA" id="ARBA00022692"/>
    </source>
</evidence>
<keyword evidence="4 8" id="KW-0812">Transmembrane</keyword>
<dbReference type="Gene3D" id="1.20.1530.20">
    <property type="match status" value="1"/>
</dbReference>
<feature type="transmembrane region" description="Helical" evidence="8">
    <location>
        <begin position="178"/>
        <end position="202"/>
    </location>
</feature>
<proteinExistence type="inferred from homology"/>
<sequence length="212" mass="22511">MWRELAQNNMKQEPTNVSKENHHRSEVAAENLNFGKSDIGGGDDQHFLKTFLTLAGKLTLQVMTPFLTSILAGKFVTVDASGLLISTLQVVLFPVLAGAFLNQYFQPLVKLANPLMPPMAVAAVAILCGNAIAQSSSAILISGGQVMLASSLLHASGFFFGYNSALGVVLAIKHFGDPVTAVPCAVSSVIQAIFGSMLAGIWRQSIPAEMKH</sequence>
<dbReference type="InterPro" id="IPR004710">
    <property type="entry name" value="Bilac:Na_transpt"/>
</dbReference>
<gene>
    <name evidence="9" type="ORF">V8G54_025805</name>
</gene>
<dbReference type="Proteomes" id="UP001374535">
    <property type="component" value="Chromosome 8"/>
</dbReference>
<dbReference type="EMBL" id="CP144693">
    <property type="protein sequence ID" value="WVY99735.1"/>
    <property type="molecule type" value="Genomic_DNA"/>
</dbReference>
<name>A0AAQ3MZV1_VIGMU</name>
<dbReference type="PANTHER" id="PTHR10361:SF28">
    <property type="entry name" value="P3 PROTEIN-RELATED"/>
    <property type="match status" value="1"/>
</dbReference>
<comment type="similarity">
    <text evidence="3">Belongs to the bile acid:sodium symporter (BASS) (TC 2.A.28) family.</text>
</comment>
<evidence type="ECO:0000256" key="3">
    <source>
        <dbReference type="ARBA" id="ARBA00006528"/>
    </source>
</evidence>
<feature type="compositionally biased region" description="Polar residues" evidence="7">
    <location>
        <begin position="1"/>
        <end position="18"/>
    </location>
</feature>
<evidence type="ECO:0000313" key="9">
    <source>
        <dbReference type="EMBL" id="WVY99735.1"/>
    </source>
</evidence>
<organism evidence="9 10">
    <name type="scientific">Vigna mungo</name>
    <name type="common">Black gram</name>
    <name type="synonym">Phaseolus mungo</name>
    <dbReference type="NCBI Taxonomy" id="3915"/>
    <lineage>
        <taxon>Eukaryota</taxon>
        <taxon>Viridiplantae</taxon>
        <taxon>Streptophyta</taxon>
        <taxon>Embryophyta</taxon>
        <taxon>Tracheophyta</taxon>
        <taxon>Spermatophyta</taxon>
        <taxon>Magnoliopsida</taxon>
        <taxon>eudicotyledons</taxon>
        <taxon>Gunneridae</taxon>
        <taxon>Pentapetalae</taxon>
        <taxon>rosids</taxon>
        <taxon>fabids</taxon>
        <taxon>Fabales</taxon>
        <taxon>Fabaceae</taxon>
        <taxon>Papilionoideae</taxon>
        <taxon>50 kb inversion clade</taxon>
        <taxon>NPAAA clade</taxon>
        <taxon>indigoferoid/millettioid clade</taxon>
        <taxon>Phaseoleae</taxon>
        <taxon>Vigna</taxon>
    </lineage>
</organism>
<dbReference type="GO" id="GO:0016020">
    <property type="term" value="C:membrane"/>
    <property type="evidence" value="ECO:0007669"/>
    <property type="project" value="UniProtKB-SubCell"/>
</dbReference>
<evidence type="ECO:0000256" key="2">
    <source>
        <dbReference type="ARBA" id="ARBA00004141"/>
    </source>
</evidence>
<feature type="transmembrane region" description="Helical" evidence="8">
    <location>
        <begin position="83"/>
        <end position="101"/>
    </location>
</feature>
<keyword evidence="6 8" id="KW-0472">Membrane</keyword>
<evidence type="ECO:0000256" key="5">
    <source>
        <dbReference type="ARBA" id="ARBA00022989"/>
    </source>
</evidence>
<comment type="subcellular location">
    <subcellularLocation>
        <location evidence="2">Membrane</location>
        <topology evidence="2">Multi-pass membrane protein</topology>
    </subcellularLocation>
    <subcellularLocation>
        <location evidence="1">Plastid</location>
        <location evidence="1">Chloroplast envelope</location>
    </subcellularLocation>
</comment>
<dbReference type="Pfam" id="PF01758">
    <property type="entry name" value="SBF"/>
    <property type="match status" value="1"/>
</dbReference>
<feature type="region of interest" description="Disordered" evidence="7">
    <location>
        <begin position="1"/>
        <end position="23"/>
    </location>
</feature>
<dbReference type="GO" id="GO:0009941">
    <property type="term" value="C:chloroplast envelope"/>
    <property type="evidence" value="ECO:0007669"/>
    <property type="project" value="UniProtKB-SubCell"/>
</dbReference>
<evidence type="ECO:0000256" key="8">
    <source>
        <dbReference type="SAM" id="Phobius"/>
    </source>
</evidence>
<reference evidence="9 10" key="1">
    <citation type="journal article" date="2023" name="Life. Sci Alliance">
        <title>Evolutionary insights into 3D genome organization and epigenetic landscape of Vigna mungo.</title>
        <authorList>
            <person name="Junaid A."/>
            <person name="Singh B."/>
            <person name="Bhatia S."/>
        </authorList>
    </citation>
    <scope>NUCLEOTIDE SEQUENCE [LARGE SCALE GENOMIC DNA]</scope>
    <source>
        <strain evidence="9">Urdbean</strain>
    </source>
</reference>
<evidence type="ECO:0000313" key="10">
    <source>
        <dbReference type="Proteomes" id="UP001374535"/>
    </source>
</evidence>
<feature type="transmembrane region" description="Helical" evidence="8">
    <location>
        <begin position="152"/>
        <end position="172"/>
    </location>
</feature>
<dbReference type="InterPro" id="IPR002657">
    <property type="entry name" value="BilAc:Na_symport/Acr3"/>
</dbReference>
<keyword evidence="10" id="KW-1185">Reference proteome</keyword>
<evidence type="ECO:0000256" key="1">
    <source>
        <dbReference type="ARBA" id="ARBA00004119"/>
    </source>
</evidence>
<protein>
    <submittedName>
        <fullName evidence="9">Uncharacterized protein</fullName>
    </submittedName>
</protein>
<dbReference type="PANTHER" id="PTHR10361">
    <property type="entry name" value="SODIUM-BILE ACID COTRANSPORTER"/>
    <property type="match status" value="1"/>
</dbReference>
<accession>A0AAQ3MZV1</accession>
<evidence type="ECO:0000256" key="7">
    <source>
        <dbReference type="SAM" id="MobiDB-lite"/>
    </source>
</evidence>
<dbReference type="InterPro" id="IPR038770">
    <property type="entry name" value="Na+/solute_symporter_sf"/>
</dbReference>
<dbReference type="AlphaFoldDB" id="A0AAQ3MZV1"/>
<feature type="transmembrane region" description="Helical" evidence="8">
    <location>
        <begin position="121"/>
        <end position="140"/>
    </location>
</feature>